<feature type="non-terminal residue" evidence="1">
    <location>
        <position position="55"/>
    </location>
</feature>
<gene>
    <name evidence="1" type="ORF">J1N35_043143</name>
</gene>
<accession>A0A9D3U6X6</accession>
<dbReference type="Proteomes" id="UP000828251">
    <property type="component" value="Unassembled WGS sequence"/>
</dbReference>
<keyword evidence="2" id="KW-1185">Reference proteome</keyword>
<evidence type="ECO:0000313" key="2">
    <source>
        <dbReference type="Proteomes" id="UP000828251"/>
    </source>
</evidence>
<feature type="non-terminal residue" evidence="1">
    <location>
        <position position="1"/>
    </location>
</feature>
<evidence type="ECO:0000313" key="1">
    <source>
        <dbReference type="EMBL" id="KAH1030969.1"/>
    </source>
</evidence>
<name>A0A9D3U6X6_9ROSI</name>
<dbReference type="EMBL" id="JAIQCV010000013">
    <property type="protein sequence ID" value="KAH1030969.1"/>
    <property type="molecule type" value="Genomic_DNA"/>
</dbReference>
<reference evidence="1 2" key="1">
    <citation type="journal article" date="2021" name="Plant Biotechnol. J.">
        <title>Multi-omics assisted identification of the key and species-specific regulatory components of drought-tolerant mechanisms in Gossypium stocksii.</title>
        <authorList>
            <person name="Yu D."/>
            <person name="Ke L."/>
            <person name="Zhang D."/>
            <person name="Wu Y."/>
            <person name="Sun Y."/>
            <person name="Mei J."/>
            <person name="Sun J."/>
            <person name="Sun Y."/>
        </authorList>
    </citation>
    <scope>NUCLEOTIDE SEQUENCE [LARGE SCALE GENOMIC DNA]</scope>
    <source>
        <strain evidence="2">cv. E1</strain>
        <tissue evidence="1">Leaf</tissue>
    </source>
</reference>
<sequence>NEERDWIFKDERLQFKVVRFLKKLYGEVLLRKAISNEEIKATMFDMAPLKAPNSD</sequence>
<organism evidence="1 2">
    <name type="scientific">Gossypium stocksii</name>
    <dbReference type="NCBI Taxonomy" id="47602"/>
    <lineage>
        <taxon>Eukaryota</taxon>
        <taxon>Viridiplantae</taxon>
        <taxon>Streptophyta</taxon>
        <taxon>Embryophyta</taxon>
        <taxon>Tracheophyta</taxon>
        <taxon>Spermatophyta</taxon>
        <taxon>Magnoliopsida</taxon>
        <taxon>eudicotyledons</taxon>
        <taxon>Gunneridae</taxon>
        <taxon>Pentapetalae</taxon>
        <taxon>rosids</taxon>
        <taxon>malvids</taxon>
        <taxon>Malvales</taxon>
        <taxon>Malvaceae</taxon>
        <taxon>Malvoideae</taxon>
        <taxon>Gossypium</taxon>
    </lineage>
</organism>
<protein>
    <submittedName>
        <fullName evidence="1">Uncharacterized protein</fullName>
    </submittedName>
</protein>
<proteinExistence type="predicted"/>
<dbReference type="AlphaFoldDB" id="A0A9D3U6X6"/>
<comment type="caution">
    <text evidence="1">The sequence shown here is derived from an EMBL/GenBank/DDBJ whole genome shotgun (WGS) entry which is preliminary data.</text>
</comment>